<organism evidence="1 2">
    <name type="scientific">Pseudodonghicola flavimaris</name>
    <dbReference type="NCBI Taxonomy" id="3050036"/>
    <lineage>
        <taxon>Bacteria</taxon>
        <taxon>Pseudomonadati</taxon>
        <taxon>Pseudomonadota</taxon>
        <taxon>Alphaproteobacteria</taxon>
        <taxon>Rhodobacterales</taxon>
        <taxon>Paracoccaceae</taxon>
        <taxon>Pseudodonghicola</taxon>
    </lineage>
</organism>
<reference evidence="1 2" key="1">
    <citation type="submission" date="2023-05" db="EMBL/GenBank/DDBJ databases">
        <title>Pseudodonghicola sp. nov.</title>
        <authorList>
            <person name="Huang J."/>
        </authorList>
    </citation>
    <scope>NUCLEOTIDE SEQUENCE [LARGE SCALE GENOMIC DNA]</scope>
    <source>
        <strain evidence="1 2">IC7</strain>
    </source>
</reference>
<evidence type="ECO:0008006" key="3">
    <source>
        <dbReference type="Google" id="ProtNLM"/>
    </source>
</evidence>
<dbReference type="Proteomes" id="UP001243757">
    <property type="component" value="Unassembled WGS sequence"/>
</dbReference>
<dbReference type="SUPFAM" id="SSF52540">
    <property type="entry name" value="P-loop containing nucleoside triphosphate hydrolases"/>
    <property type="match status" value="1"/>
</dbReference>
<name>A0ABT7F3B3_9RHOB</name>
<sequence>MVAISHPYRFIFIKTIKTGGSSIEMFFEPLCTPPGHVVEHLTPTLVSEYGVIGRRGPSRLGVFDNAVSRRLSRYQKWYNHMTAAQVRRRLGRETFDSYLKISSIRNPYDLVISLYFQVGRGKRQALPEDPDALRDAFREFVAGRWTNQLKLLNVDGQMAVQRFVRLENVVDDLSGIASEIGADISLLKLPHVKNNTTRSRTLTDYYDRGAAERVRDHMGWVFDRFEYAPDIPGL</sequence>
<dbReference type="Gene3D" id="3.40.50.300">
    <property type="entry name" value="P-loop containing nucleotide triphosphate hydrolases"/>
    <property type="match status" value="1"/>
</dbReference>
<evidence type="ECO:0000313" key="2">
    <source>
        <dbReference type="Proteomes" id="UP001243757"/>
    </source>
</evidence>
<protein>
    <recommendedName>
        <fullName evidence="3">Sulfotransferase family protein</fullName>
    </recommendedName>
</protein>
<proteinExistence type="predicted"/>
<evidence type="ECO:0000313" key="1">
    <source>
        <dbReference type="EMBL" id="MDK3019099.1"/>
    </source>
</evidence>
<gene>
    <name evidence="1" type="ORF">QO033_15555</name>
</gene>
<dbReference type="InterPro" id="IPR027417">
    <property type="entry name" value="P-loop_NTPase"/>
</dbReference>
<comment type="caution">
    <text evidence="1">The sequence shown here is derived from an EMBL/GenBank/DDBJ whole genome shotgun (WGS) entry which is preliminary data.</text>
</comment>
<dbReference type="EMBL" id="JASNJD010000012">
    <property type="protein sequence ID" value="MDK3019099.1"/>
    <property type="molecule type" value="Genomic_DNA"/>
</dbReference>
<keyword evidence="2" id="KW-1185">Reference proteome</keyword>
<dbReference type="RefSeq" id="WP_284481903.1">
    <property type="nucleotide sequence ID" value="NZ_JASNJD010000012.1"/>
</dbReference>
<accession>A0ABT7F3B3</accession>